<evidence type="ECO:0000313" key="1">
    <source>
        <dbReference type="EMBL" id="WIW69639.1"/>
    </source>
</evidence>
<dbReference type="PIRSF" id="PIRSF021377">
    <property type="entry name" value="YtfJ"/>
    <property type="match status" value="1"/>
</dbReference>
<dbReference type="NCBIfam" id="TIGR02874">
    <property type="entry name" value="spore_ytfJ"/>
    <property type="match status" value="1"/>
</dbReference>
<reference evidence="1" key="1">
    <citation type="submission" date="2023-03" db="EMBL/GenBank/DDBJ databases">
        <title>Selenobaculum gbiensis gen. nov. sp. nov., a new bacterium isolated from the gut microbiota of IBD patient.</title>
        <authorList>
            <person name="Yeo S."/>
            <person name="Park H."/>
            <person name="Huh C.S."/>
        </authorList>
    </citation>
    <scope>NUCLEOTIDE SEQUENCE</scope>
    <source>
        <strain evidence="1">ICN-92133</strain>
    </source>
</reference>
<dbReference type="AlphaFoldDB" id="A0A9Y2AF19"/>
<organism evidence="1 2">
    <name type="scientific">Selenobaculum gibii</name>
    <dbReference type="NCBI Taxonomy" id="3054208"/>
    <lineage>
        <taxon>Bacteria</taxon>
        <taxon>Bacillati</taxon>
        <taxon>Bacillota</taxon>
        <taxon>Negativicutes</taxon>
        <taxon>Selenomonadales</taxon>
        <taxon>Selenomonadaceae</taxon>
        <taxon>Selenobaculum</taxon>
    </lineage>
</organism>
<keyword evidence="2" id="KW-1185">Reference proteome</keyword>
<dbReference type="Proteomes" id="UP001243623">
    <property type="component" value="Chromosome"/>
</dbReference>
<name>A0A9Y2AF19_9FIRM</name>
<gene>
    <name evidence="1" type="primary">ytfJ</name>
    <name evidence="1" type="ORF">P3F81_06830</name>
</gene>
<dbReference type="EMBL" id="CP120678">
    <property type="protein sequence ID" value="WIW69639.1"/>
    <property type="molecule type" value="Genomic_DNA"/>
</dbReference>
<dbReference type="KEGG" id="sgbi:P3F81_06830"/>
<sequence length="136" mass="14648">MSDTSIQGFMQTAMNSIREMIDVNTIVGDPVTTPDGTVIIPISKVTFGFVAGGGKGEIEQNENKSGFGGGSGGGVSVRPVGFLVCSVNQGIRFMCVDNHNVYDKLLDFMPQAMEKIQEMLNGNMTNYDDLESKENN</sequence>
<proteinExistence type="predicted"/>
<protein>
    <submittedName>
        <fullName evidence="1">GerW family sporulation protein</fullName>
    </submittedName>
</protein>
<evidence type="ECO:0000313" key="2">
    <source>
        <dbReference type="Proteomes" id="UP001243623"/>
    </source>
</evidence>
<dbReference type="PANTHER" id="PTHR39162:SF1">
    <property type="entry name" value="SPORULATION PROTEIN YTFJ"/>
    <property type="match status" value="1"/>
</dbReference>
<dbReference type="PANTHER" id="PTHR39162">
    <property type="entry name" value="GLL3345 PROTEIN"/>
    <property type="match status" value="1"/>
</dbReference>
<dbReference type="RefSeq" id="WP_147668963.1">
    <property type="nucleotide sequence ID" value="NZ_CP120678.1"/>
</dbReference>
<dbReference type="Pfam" id="PF09579">
    <property type="entry name" value="Spore_YtfJ"/>
    <property type="match status" value="1"/>
</dbReference>
<dbReference type="InterPro" id="IPR014229">
    <property type="entry name" value="Spore_YtfJ"/>
</dbReference>
<accession>A0A9Y2AF19</accession>